<keyword evidence="3" id="KW-0808">Transferase</keyword>
<protein>
    <recommendedName>
        <fullName evidence="13">Glycosyl transferase CAP10 domain-containing protein</fullName>
    </recommendedName>
</protein>
<sequence length="462" mass="54084">MYYFFFALVFVLLPPISTTHDEDVVLENIEALGPGLKPKEIVMPARYFFVYARGRNYTGDSSLEENDFQVQIKGRSLQNKDCRVWVNILNRKDSSLIVRYKLFETCLDLTISVLYKNSHINGSPFKTKGPVQPEDCPCAELDLDTWLKNYECPTEYNQIMSDLKSFSSVDFNSFYTRAINRFNNSHSSSVCHFVVKDNEVYRTCYGQHVGFKMFIDAILLSLTRKVRLPNFEFFSNLGDWPLIPINDKPRIPLFSWCGSSQSADIVLPTYDITESTLECMGRVSLDMLSVQGNIDKTWHEKPPQAFWRGRDSSRERLKLIEIARKHPEIINASLTNFFFFRDEEKIYGPKEKHISFFKFFDYKYQLNLDGTVAAYRFPYLLVGDALVFKQESEYYEHFYKELRPWKHYIPFKTDLSDLVEKIKWAINNDDKAQEIAKAGQLYARNNLLPQHIFCYHAVLFKV</sequence>
<comment type="catalytic activity">
    <reaction evidence="9">
        <text>L-seryl-[EGF-like domain protein] + UDP-alpha-D-xylose = 3-O-(beta-D-xylosyl)-L-seryl-[EGF-like domain protein] + UDP + H(+)</text>
        <dbReference type="Rhea" id="RHEA:62016"/>
        <dbReference type="Rhea" id="RHEA-COMP:16010"/>
        <dbReference type="Rhea" id="RHEA-COMP:16011"/>
        <dbReference type="ChEBI" id="CHEBI:15378"/>
        <dbReference type="ChEBI" id="CHEBI:29999"/>
        <dbReference type="ChEBI" id="CHEBI:57632"/>
        <dbReference type="ChEBI" id="CHEBI:58223"/>
        <dbReference type="ChEBI" id="CHEBI:132085"/>
    </reaction>
</comment>
<evidence type="ECO:0000256" key="4">
    <source>
        <dbReference type="ARBA" id="ARBA00022729"/>
    </source>
</evidence>
<keyword evidence="5" id="KW-0256">Endoplasmic reticulum</keyword>
<dbReference type="SMART" id="SM00672">
    <property type="entry name" value="CAP10"/>
    <property type="match status" value="1"/>
</dbReference>
<dbReference type="InterPro" id="IPR017868">
    <property type="entry name" value="Filamin/ABP280_repeat-like"/>
</dbReference>
<evidence type="ECO:0000256" key="10">
    <source>
        <dbReference type="ARBA" id="ARBA00049246"/>
    </source>
</evidence>
<feature type="signal peptide" evidence="12">
    <location>
        <begin position="1"/>
        <end position="19"/>
    </location>
</feature>
<dbReference type="Gene3D" id="2.60.40.10">
    <property type="entry name" value="Immunoglobulins"/>
    <property type="match status" value="1"/>
</dbReference>
<keyword evidence="6" id="KW-0325">Glycoprotein</keyword>
<keyword evidence="15" id="KW-1185">Reference proteome</keyword>
<evidence type="ECO:0000256" key="8">
    <source>
        <dbReference type="ARBA" id="ARBA00045690"/>
    </source>
</evidence>
<dbReference type="InterPro" id="IPR013783">
    <property type="entry name" value="Ig-like_fold"/>
</dbReference>
<dbReference type="GO" id="GO:0016757">
    <property type="term" value="F:glycosyltransferase activity"/>
    <property type="evidence" value="ECO:0007669"/>
    <property type="project" value="UniProtKB-KW"/>
</dbReference>
<evidence type="ECO:0000313" key="14">
    <source>
        <dbReference type="EMBL" id="KAL1124031.1"/>
    </source>
</evidence>
<comment type="catalytic activity">
    <reaction evidence="10">
        <text>L-seryl-[EGF-like domain protein] + UDP-alpha-D-glucose = 3-O-(beta-D-glucosyl)-L-seryl-[EGF-like domain protein] + UDP + H(+)</text>
        <dbReference type="Rhea" id="RHEA:58116"/>
        <dbReference type="Rhea" id="RHEA-COMP:14610"/>
        <dbReference type="Rhea" id="RHEA-COMP:16010"/>
        <dbReference type="ChEBI" id="CHEBI:15378"/>
        <dbReference type="ChEBI" id="CHEBI:29999"/>
        <dbReference type="ChEBI" id="CHEBI:58223"/>
        <dbReference type="ChEBI" id="CHEBI:58885"/>
        <dbReference type="ChEBI" id="CHEBI:140576"/>
    </reaction>
</comment>
<dbReference type="PANTHER" id="PTHR12203:SF122">
    <property type="entry name" value="GLYCOSYL TRANSFERASE CAP10 DOMAIN-CONTAINING PROTEIN"/>
    <property type="match status" value="1"/>
</dbReference>
<reference evidence="14 15" key="1">
    <citation type="submission" date="2024-07" db="EMBL/GenBank/DDBJ databases">
        <title>Chromosome-level genome assembly of the water stick insect Ranatra chinensis (Heteroptera: Nepidae).</title>
        <authorList>
            <person name="Liu X."/>
        </authorList>
    </citation>
    <scope>NUCLEOTIDE SEQUENCE [LARGE SCALE GENOMIC DNA]</scope>
    <source>
        <strain evidence="14">Cailab_2021Rc</strain>
        <tissue evidence="14">Muscle</tissue>
    </source>
</reference>
<dbReference type="SUPFAM" id="SSF81296">
    <property type="entry name" value="E set domains"/>
    <property type="match status" value="1"/>
</dbReference>
<evidence type="ECO:0000256" key="12">
    <source>
        <dbReference type="SAM" id="SignalP"/>
    </source>
</evidence>
<dbReference type="PANTHER" id="PTHR12203">
    <property type="entry name" value="KDEL LYS-ASP-GLU-LEU CONTAINING - RELATED"/>
    <property type="match status" value="1"/>
</dbReference>
<organism evidence="14 15">
    <name type="scientific">Ranatra chinensis</name>
    <dbReference type="NCBI Taxonomy" id="642074"/>
    <lineage>
        <taxon>Eukaryota</taxon>
        <taxon>Metazoa</taxon>
        <taxon>Ecdysozoa</taxon>
        <taxon>Arthropoda</taxon>
        <taxon>Hexapoda</taxon>
        <taxon>Insecta</taxon>
        <taxon>Pterygota</taxon>
        <taxon>Neoptera</taxon>
        <taxon>Paraneoptera</taxon>
        <taxon>Hemiptera</taxon>
        <taxon>Heteroptera</taxon>
        <taxon>Panheteroptera</taxon>
        <taxon>Nepomorpha</taxon>
        <taxon>Nepidae</taxon>
        <taxon>Ranatrinae</taxon>
        <taxon>Ranatra</taxon>
    </lineage>
</organism>
<proteinExistence type="inferred from homology"/>
<dbReference type="EMBL" id="JBFDAA010000011">
    <property type="protein sequence ID" value="KAL1124031.1"/>
    <property type="molecule type" value="Genomic_DNA"/>
</dbReference>
<feature type="chain" id="PRO_5044867919" description="Glycosyl transferase CAP10 domain-containing protein" evidence="12">
    <location>
        <begin position="20"/>
        <end position="462"/>
    </location>
</feature>
<comment type="function">
    <text evidence="8">Protein O-glucosyltransferase. Catalyzes the reaction that attaches glucose through an O-glycosidic linkage to a conserved serine residue found in the consensus sequence C-X-S-X-[PA]-C in epidermal growth factor-like repeats. Regulates Notch signaling by glucosylating Notch in the ER, glucosylation is required for the correct folding and cleavage of Notch.</text>
</comment>
<dbReference type="AlphaFoldDB" id="A0ABD0Y9L5"/>
<evidence type="ECO:0000259" key="13">
    <source>
        <dbReference type="SMART" id="SM00672"/>
    </source>
</evidence>
<evidence type="ECO:0000256" key="2">
    <source>
        <dbReference type="ARBA" id="ARBA00006063"/>
    </source>
</evidence>
<dbReference type="InterPro" id="IPR006598">
    <property type="entry name" value="CAP10"/>
</dbReference>
<dbReference type="InterPro" id="IPR051091">
    <property type="entry name" value="O-Glucosyltr/Glycosyltrsf_90"/>
</dbReference>
<evidence type="ECO:0000256" key="11">
    <source>
        <dbReference type="PROSITE-ProRule" id="PRU00087"/>
    </source>
</evidence>
<accession>A0ABD0Y9L5</accession>
<dbReference type="PROSITE" id="PS50194">
    <property type="entry name" value="FILAMIN_REPEAT"/>
    <property type="match status" value="1"/>
</dbReference>
<comment type="caution">
    <text evidence="14">The sequence shown here is derived from an EMBL/GenBank/DDBJ whole genome shotgun (WGS) entry which is preliminary data.</text>
</comment>
<feature type="domain" description="Glycosyl transferase CAP10" evidence="13">
    <location>
        <begin position="227"/>
        <end position="461"/>
    </location>
</feature>
<comment type="similarity">
    <text evidence="2">Belongs to the KDELC family.</text>
</comment>
<keyword evidence="3" id="KW-0328">Glycosyltransferase</keyword>
<comment type="subcellular location">
    <subcellularLocation>
        <location evidence="1">Endoplasmic reticulum lumen</location>
    </subcellularLocation>
</comment>
<name>A0ABD0Y9L5_9HEMI</name>
<evidence type="ECO:0000256" key="3">
    <source>
        <dbReference type="ARBA" id="ARBA00022676"/>
    </source>
</evidence>
<evidence type="ECO:0000256" key="7">
    <source>
        <dbReference type="ARBA" id="ARBA00043952"/>
    </source>
</evidence>
<gene>
    <name evidence="14" type="ORF">AAG570_001801</name>
</gene>
<evidence type="ECO:0000313" key="15">
    <source>
        <dbReference type="Proteomes" id="UP001558652"/>
    </source>
</evidence>
<dbReference type="InterPro" id="IPR014756">
    <property type="entry name" value="Ig_E-set"/>
</dbReference>
<dbReference type="Proteomes" id="UP001558652">
    <property type="component" value="Unassembled WGS sequence"/>
</dbReference>
<feature type="repeat" description="Filamin" evidence="11">
    <location>
        <begin position="21"/>
        <end position="129"/>
    </location>
</feature>
<comment type="pathway">
    <text evidence="7">Protein modification.</text>
</comment>
<dbReference type="Pfam" id="PF00630">
    <property type="entry name" value="Filamin"/>
    <property type="match status" value="1"/>
</dbReference>
<dbReference type="Pfam" id="PF05686">
    <property type="entry name" value="Glyco_transf_90"/>
    <property type="match status" value="1"/>
</dbReference>
<evidence type="ECO:0000256" key="6">
    <source>
        <dbReference type="ARBA" id="ARBA00023180"/>
    </source>
</evidence>
<evidence type="ECO:0000256" key="1">
    <source>
        <dbReference type="ARBA" id="ARBA00004319"/>
    </source>
</evidence>
<keyword evidence="4 12" id="KW-0732">Signal</keyword>
<evidence type="ECO:0000256" key="5">
    <source>
        <dbReference type="ARBA" id="ARBA00022824"/>
    </source>
</evidence>
<dbReference type="GO" id="GO:0005788">
    <property type="term" value="C:endoplasmic reticulum lumen"/>
    <property type="evidence" value="ECO:0007669"/>
    <property type="project" value="UniProtKB-SubCell"/>
</dbReference>
<evidence type="ECO:0000256" key="9">
    <source>
        <dbReference type="ARBA" id="ARBA00047553"/>
    </source>
</evidence>